<organism evidence="3 4">
    <name type="scientific">Nonomuraea bangladeshensis</name>
    <dbReference type="NCBI Taxonomy" id="404385"/>
    <lineage>
        <taxon>Bacteria</taxon>
        <taxon>Bacillati</taxon>
        <taxon>Actinomycetota</taxon>
        <taxon>Actinomycetes</taxon>
        <taxon>Streptosporangiales</taxon>
        <taxon>Streptosporangiaceae</taxon>
        <taxon>Nonomuraea</taxon>
    </lineage>
</organism>
<proteinExistence type="predicted"/>
<feature type="chain" id="PRO_5047458570" evidence="1">
    <location>
        <begin position="28"/>
        <end position="300"/>
    </location>
</feature>
<evidence type="ECO:0000256" key="1">
    <source>
        <dbReference type="SAM" id="SignalP"/>
    </source>
</evidence>
<protein>
    <submittedName>
        <fullName evidence="3">Permease-like cell division protein FtsX</fullName>
    </submittedName>
</protein>
<reference evidence="3 4" key="1">
    <citation type="submission" date="2024-06" db="EMBL/GenBank/DDBJ databases">
        <title>The Natural Products Discovery Center: Release of the First 8490 Sequenced Strains for Exploring Actinobacteria Biosynthetic Diversity.</title>
        <authorList>
            <person name="Kalkreuter E."/>
            <person name="Kautsar S.A."/>
            <person name="Yang D."/>
            <person name="Bader C.D."/>
            <person name="Teijaro C.N."/>
            <person name="Fluegel L."/>
            <person name="Davis C.M."/>
            <person name="Simpson J.R."/>
            <person name="Lauterbach L."/>
            <person name="Steele A.D."/>
            <person name="Gui C."/>
            <person name="Meng S."/>
            <person name="Li G."/>
            <person name="Viehrig K."/>
            <person name="Ye F."/>
            <person name="Su P."/>
            <person name="Kiefer A.F."/>
            <person name="Nichols A."/>
            <person name="Cepeda A.J."/>
            <person name="Yan W."/>
            <person name="Fan B."/>
            <person name="Jiang Y."/>
            <person name="Adhikari A."/>
            <person name="Zheng C.-J."/>
            <person name="Schuster L."/>
            <person name="Cowan T.M."/>
            <person name="Smanski M.J."/>
            <person name="Chevrette M.G."/>
            <person name="De Carvalho L.P.S."/>
            <person name="Shen B."/>
        </authorList>
    </citation>
    <scope>NUCLEOTIDE SEQUENCE [LARGE SCALE GENOMIC DNA]</scope>
    <source>
        <strain evidence="3 4">NPDC049574</strain>
    </source>
</reference>
<evidence type="ECO:0000313" key="3">
    <source>
        <dbReference type="EMBL" id="MEV4291713.1"/>
    </source>
</evidence>
<dbReference type="EMBL" id="JBFARM010000015">
    <property type="protein sequence ID" value="MEV4291713.1"/>
    <property type="molecule type" value="Genomic_DNA"/>
</dbReference>
<name>A0ABV3HGN9_9ACTN</name>
<dbReference type="Gene3D" id="3.30.70.3040">
    <property type="match status" value="2"/>
</dbReference>
<feature type="domain" description="FtsX extracellular" evidence="2">
    <location>
        <begin position="34"/>
        <end position="134"/>
    </location>
</feature>
<evidence type="ECO:0000259" key="2">
    <source>
        <dbReference type="Pfam" id="PF18075"/>
    </source>
</evidence>
<dbReference type="InterPro" id="IPR040690">
    <property type="entry name" value="FtsX_ECD"/>
</dbReference>
<dbReference type="Pfam" id="PF18075">
    <property type="entry name" value="FtsX_ECD"/>
    <property type="match status" value="2"/>
</dbReference>
<dbReference type="RefSeq" id="WP_364460729.1">
    <property type="nucleotide sequence ID" value="NZ_JBFARM010000015.1"/>
</dbReference>
<feature type="signal peptide" evidence="1">
    <location>
        <begin position="1"/>
        <end position="27"/>
    </location>
</feature>
<keyword evidence="4" id="KW-1185">Reference proteome</keyword>
<evidence type="ECO:0000313" key="4">
    <source>
        <dbReference type="Proteomes" id="UP001552427"/>
    </source>
</evidence>
<sequence>MRAVLRGLLGVALVASAVVAVSSPAAAAGDAEWEIRVFMCSSPSMIGCEKRTATGAQKRAVRTLLEGMPEVEEVRFVDRAGMYASFRRDFATNKPLLRKITAKDFSEAFVLRVKEGADRESLARTVNARPGVAWVSDAAAGQRDHLSWTSEWDGSIFLCTAGSAAEPCVKGRGEANKKAATARERAAMVAALAKDPAVLSYVFEDQRTAYENFKDDFAGNEALLSIGEMRDMPESYRLTLRPGADWNTVTNRMARMPGVSWATNARCFETVAKLAREYGIDAASPLVGDGFPDACVSGTG</sequence>
<feature type="domain" description="FtsX extracellular" evidence="2">
    <location>
        <begin position="177"/>
        <end position="260"/>
    </location>
</feature>
<keyword evidence="1" id="KW-0732">Signal</keyword>
<accession>A0ABV3HGN9</accession>
<dbReference type="Proteomes" id="UP001552427">
    <property type="component" value="Unassembled WGS sequence"/>
</dbReference>
<gene>
    <name evidence="3" type="ORF">AB0K40_39930</name>
</gene>
<comment type="caution">
    <text evidence="3">The sequence shown here is derived from an EMBL/GenBank/DDBJ whole genome shotgun (WGS) entry which is preliminary data.</text>
</comment>